<dbReference type="EMBL" id="JBITLV010000001">
    <property type="protein sequence ID" value="MFI7586614.1"/>
    <property type="molecule type" value="Genomic_DNA"/>
</dbReference>
<accession>A0ABW8AJS7</accession>
<sequence>MSGLKEAASAALTAWVEQSDVPSEPGERRGEVVVVLPGERKLKTVVSVLVGDRGLSASTFLIRKPEENETEFFRWMLNRNAKLPGIAFSLDALGDVYLVGRVPLAGVTVDTVDDLLGALLATSDDSFNELLALGFLSSMKKEWAWRVERGESTKNLEAFRHLLETTE</sequence>
<organism evidence="1 2">
    <name type="scientific">Spongisporangium articulatum</name>
    <dbReference type="NCBI Taxonomy" id="3362603"/>
    <lineage>
        <taxon>Bacteria</taxon>
        <taxon>Bacillati</taxon>
        <taxon>Actinomycetota</taxon>
        <taxon>Actinomycetes</taxon>
        <taxon>Kineosporiales</taxon>
        <taxon>Kineosporiaceae</taxon>
        <taxon>Spongisporangium</taxon>
    </lineage>
</organism>
<proteinExistence type="predicted"/>
<dbReference type="Pfam" id="PF10722">
    <property type="entry name" value="YbjN"/>
    <property type="match status" value="1"/>
</dbReference>
<dbReference type="RefSeq" id="WP_398276571.1">
    <property type="nucleotide sequence ID" value="NZ_JBITLV010000001.1"/>
</dbReference>
<gene>
    <name evidence="1" type="ORF">ACIB24_06015</name>
</gene>
<dbReference type="Gene3D" id="3.30.1460.10">
    <property type="match status" value="1"/>
</dbReference>
<comment type="caution">
    <text evidence="1">The sequence shown here is derived from an EMBL/GenBank/DDBJ whole genome shotgun (WGS) entry which is preliminary data.</text>
</comment>
<dbReference type="SUPFAM" id="SSF69635">
    <property type="entry name" value="Type III secretory system chaperone-like"/>
    <property type="match status" value="1"/>
</dbReference>
<keyword evidence="2" id="KW-1185">Reference proteome</keyword>
<name>A0ABW8AJS7_9ACTN</name>
<evidence type="ECO:0000313" key="1">
    <source>
        <dbReference type="EMBL" id="MFI7586614.1"/>
    </source>
</evidence>
<dbReference type="InterPro" id="IPR019660">
    <property type="entry name" value="Put_sensory_transdc_reg_YbjN"/>
</dbReference>
<protein>
    <submittedName>
        <fullName evidence="1">YbjN domain-containing protein</fullName>
    </submittedName>
</protein>
<reference evidence="1 2" key="1">
    <citation type="submission" date="2024-10" db="EMBL/GenBank/DDBJ databases">
        <title>The Natural Products Discovery Center: Release of the First 8490 Sequenced Strains for Exploring Actinobacteria Biosynthetic Diversity.</title>
        <authorList>
            <person name="Kalkreuter E."/>
            <person name="Kautsar S.A."/>
            <person name="Yang D."/>
            <person name="Bader C.D."/>
            <person name="Teijaro C.N."/>
            <person name="Fluegel L."/>
            <person name="Davis C.M."/>
            <person name="Simpson J.R."/>
            <person name="Lauterbach L."/>
            <person name="Steele A.D."/>
            <person name="Gui C."/>
            <person name="Meng S."/>
            <person name="Li G."/>
            <person name="Viehrig K."/>
            <person name="Ye F."/>
            <person name="Su P."/>
            <person name="Kiefer A.F."/>
            <person name="Nichols A."/>
            <person name="Cepeda A.J."/>
            <person name="Yan W."/>
            <person name="Fan B."/>
            <person name="Jiang Y."/>
            <person name="Adhikari A."/>
            <person name="Zheng C.-J."/>
            <person name="Schuster L."/>
            <person name="Cowan T.M."/>
            <person name="Smanski M.J."/>
            <person name="Chevrette M.G."/>
            <person name="De Carvalho L.P.S."/>
            <person name="Shen B."/>
        </authorList>
    </citation>
    <scope>NUCLEOTIDE SEQUENCE [LARGE SCALE GENOMIC DNA]</scope>
    <source>
        <strain evidence="1 2">NPDC049639</strain>
    </source>
</reference>
<dbReference type="Proteomes" id="UP001612915">
    <property type="component" value="Unassembled WGS sequence"/>
</dbReference>
<evidence type="ECO:0000313" key="2">
    <source>
        <dbReference type="Proteomes" id="UP001612915"/>
    </source>
</evidence>